<evidence type="ECO:0000256" key="9">
    <source>
        <dbReference type="ARBA" id="ARBA00022833"/>
    </source>
</evidence>
<feature type="region of interest" description="Disordered" evidence="12">
    <location>
        <begin position="1"/>
        <end position="29"/>
    </location>
</feature>
<dbReference type="PROSITE" id="PS50089">
    <property type="entry name" value="ZF_RING_2"/>
    <property type="match status" value="1"/>
</dbReference>
<evidence type="ECO:0000256" key="11">
    <source>
        <dbReference type="PROSITE-ProRule" id="PRU00175"/>
    </source>
</evidence>
<dbReference type="Proteomes" id="UP000007264">
    <property type="component" value="Unassembled WGS sequence"/>
</dbReference>
<dbReference type="PROSITE" id="PS00518">
    <property type="entry name" value="ZF_RING_1"/>
    <property type="match status" value="1"/>
</dbReference>
<evidence type="ECO:0000259" key="13">
    <source>
        <dbReference type="PROSITE" id="PS50089"/>
    </source>
</evidence>
<organism evidence="14 15">
    <name type="scientific">Coccomyxa subellipsoidea (strain C-169)</name>
    <name type="common">Green microalga</name>
    <dbReference type="NCBI Taxonomy" id="574566"/>
    <lineage>
        <taxon>Eukaryota</taxon>
        <taxon>Viridiplantae</taxon>
        <taxon>Chlorophyta</taxon>
        <taxon>core chlorophytes</taxon>
        <taxon>Trebouxiophyceae</taxon>
        <taxon>Trebouxiophyceae incertae sedis</taxon>
        <taxon>Coccomyxaceae</taxon>
        <taxon>Coccomyxa</taxon>
        <taxon>Coccomyxa subellipsoidea</taxon>
    </lineage>
</organism>
<evidence type="ECO:0000256" key="10">
    <source>
        <dbReference type="ARBA" id="ARBA00023136"/>
    </source>
</evidence>
<dbReference type="InterPro" id="IPR027370">
    <property type="entry name" value="Znf-RING_euk"/>
</dbReference>
<dbReference type="InterPro" id="IPR017907">
    <property type="entry name" value="Znf_RING_CS"/>
</dbReference>
<dbReference type="InterPro" id="IPR045103">
    <property type="entry name" value="RNF5/RNF185-like"/>
</dbReference>
<feature type="domain" description="RING-type" evidence="13">
    <location>
        <begin position="35"/>
        <end position="76"/>
    </location>
</feature>
<evidence type="ECO:0000256" key="8">
    <source>
        <dbReference type="ARBA" id="ARBA00022786"/>
    </source>
</evidence>
<keyword evidence="10" id="KW-0472">Membrane</keyword>
<proteinExistence type="predicted"/>
<gene>
    <name evidence="14" type="ORF">COCSUDRAFT_65776</name>
</gene>
<dbReference type="PANTHER" id="PTHR12313">
    <property type="entry name" value="E3 UBIQUITIN-PROTEIN LIGASE RNF5-RELATED"/>
    <property type="match status" value="1"/>
</dbReference>
<reference evidence="14 15" key="1">
    <citation type="journal article" date="2012" name="Genome Biol.">
        <title>The genome of the polar eukaryotic microalga coccomyxa subellipsoidea reveals traits of cold adaptation.</title>
        <authorList>
            <person name="Blanc G."/>
            <person name="Agarkova I."/>
            <person name="Grimwood J."/>
            <person name="Kuo A."/>
            <person name="Brueggeman A."/>
            <person name="Dunigan D."/>
            <person name="Gurnon J."/>
            <person name="Ladunga I."/>
            <person name="Lindquist E."/>
            <person name="Lucas S."/>
            <person name="Pangilinan J."/>
            <person name="Proschold T."/>
            <person name="Salamov A."/>
            <person name="Schmutz J."/>
            <person name="Weeks D."/>
            <person name="Yamada T."/>
            <person name="Claverie J.M."/>
            <person name="Grigoriev I."/>
            <person name="Van Etten J."/>
            <person name="Lomsadze A."/>
            <person name="Borodovsky M."/>
        </authorList>
    </citation>
    <scope>NUCLEOTIDE SEQUENCE [LARGE SCALE GENOMIC DNA]</scope>
    <source>
        <strain evidence="14 15">C-169</strain>
    </source>
</reference>
<comment type="caution">
    <text evidence="14">The sequence shown here is derived from an EMBL/GenBank/DDBJ whole genome shotgun (WGS) entry which is preliminary data.</text>
</comment>
<dbReference type="EC" id="2.3.2.27" evidence="4"/>
<comment type="subcellular location">
    <subcellularLocation>
        <location evidence="2">Endomembrane system</location>
    </subcellularLocation>
</comment>
<keyword evidence="8" id="KW-0833">Ubl conjugation pathway</keyword>
<evidence type="ECO:0000256" key="1">
    <source>
        <dbReference type="ARBA" id="ARBA00000900"/>
    </source>
</evidence>
<dbReference type="GO" id="GO:0005783">
    <property type="term" value="C:endoplasmic reticulum"/>
    <property type="evidence" value="ECO:0007669"/>
    <property type="project" value="InterPro"/>
</dbReference>
<keyword evidence="5" id="KW-0808">Transferase</keyword>
<dbReference type="SUPFAM" id="SSF57850">
    <property type="entry name" value="RING/U-box"/>
    <property type="match status" value="1"/>
</dbReference>
<dbReference type="InterPro" id="IPR013083">
    <property type="entry name" value="Znf_RING/FYVE/PHD"/>
</dbReference>
<keyword evidence="7 11" id="KW-0863">Zinc-finger</keyword>
<dbReference type="EMBL" id="AGSI01000006">
    <property type="protein sequence ID" value="EIE24164.1"/>
    <property type="molecule type" value="Genomic_DNA"/>
</dbReference>
<protein>
    <recommendedName>
        <fullName evidence="4">RING-type E3 ubiquitin transferase</fullName>
        <ecNumber evidence="4">2.3.2.27</ecNumber>
    </recommendedName>
</protein>
<name>I0Z0J5_COCSC</name>
<dbReference type="GO" id="GO:0016567">
    <property type="term" value="P:protein ubiquitination"/>
    <property type="evidence" value="ECO:0007669"/>
    <property type="project" value="UniProtKB-UniPathway"/>
</dbReference>
<dbReference type="InterPro" id="IPR001841">
    <property type="entry name" value="Znf_RING"/>
</dbReference>
<keyword evidence="9" id="KW-0862">Zinc</keyword>
<feature type="region of interest" description="Disordered" evidence="12">
    <location>
        <begin position="86"/>
        <end position="121"/>
    </location>
</feature>
<comment type="catalytic activity">
    <reaction evidence="1">
        <text>S-ubiquitinyl-[E2 ubiquitin-conjugating enzyme]-L-cysteine + [acceptor protein]-L-lysine = [E2 ubiquitin-conjugating enzyme]-L-cysteine + N(6)-ubiquitinyl-[acceptor protein]-L-lysine.</text>
        <dbReference type="EC" id="2.3.2.27"/>
    </reaction>
</comment>
<dbReference type="GO" id="GO:0008270">
    <property type="term" value="F:zinc ion binding"/>
    <property type="evidence" value="ECO:0007669"/>
    <property type="project" value="UniProtKB-KW"/>
</dbReference>
<dbReference type="GeneID" id="17042162"/>
<dbReference type="RefSeq" id="XP_005648708.1">
    <property type="nucleotide sequence ID" value="XM_005648651.1"/>
</dbReference>
<evidence type="ECO:0000256" key="12">
    <source>
        <dbReference type="SAM" id="MobiDB-lite"/>
    </source>
</evidence>
<dbReference type="Pfam" id="PF13445">
    <property type="entry name" value="zf-RING_UBOX"/>
    <property type="match status" value="1"/>
</dbReference>
<dbReference type="Gene3D" id="3.30.40.10">
    <property type="entry name" value="Zinc/RING finger domain, C3HC4 (zinc finger)"/>
    <property type="match status" value="1"/>
</dbReference>
<dbReference type="eggNOG" id="KOG0823">
    <property type="taxonomic scope" value="Eukaryota"/>
</dbReference>
<keyword evidence="6" id="KW-0479">Metal-binding</keyword>
<accession>I0Z0J5</accession>
<dbReference type="STRING" id="574566.I0Z0J5"/>
<dbReference type="AlphaFoldDB" id="I0Z0J5"/>
<dbReference type="SMART" id="SM00184">
    <property type="entry name" value="RING"/>
    <property type="match status" value="1"/>
</dbReference>
<dbReference type="GO" id="GO:0061630">
    <property type="term" value="F:ubiquitin protein ligase activity"/>
    <property type="evidence" value="ECO:0007669"/>
    <property type="project" value="UniProtKB-EC"/>
</dbReference>
<evidence type="ECO:0000256" key="2">
    <source>
        <dbReference type="ARBA" id="ARBA00004308"/>
    </source>
</evidence>
<dbReference type="KEGG" id="csl:COCSUDRAFT_65776"/>
<dbReference type="UniPathway" id="UPA00143"/>
<dbReference type="OrthoDB" id="6270329at2759"/>
<evidence type="ECO:0000256" key="3">
    <source>
        <dbReference type="ARBA" id="ARBA00004906"/>
    </source>
</evidence>
<feature type="compositionally biased region" description="Low complexity" evidence="12">
    <location>
        <begin position="1"/>
        <end position="19"/>
    </location>
</feature>
<dbReference type="GO" id="GO:0006511">
    <property type="term" value="P:ubiquitin-dependent protein catabolic process"/>
    <property type="evidence" value="ECO:0007669"/>
    <property type="project" value="InterPro"/>
</dbReference>
<feature type="non-terminal residue" evidence="14">
    <location>
        <position position="195"/>
    </location>
</feature>
<keyword evidence="15" id="KW-1185">Reference proteome</keyword>
<sequence length="195" mass="21247">MADASVSAQEAVQAHAQVASEKDKEDSPENSAFECNICYDLAQSPVVTMCGHLYCWPCLYRWMQVQTHCRVCPVCKAGIEQDKVIPIYGRGGDNTDPRQKAQSLGNKEEDEDGPVPRRPAGQRIAPVLRGGMSQQSGNVNLQPGLGILPTLFGMQQAPGQGGFAEPLTAEQQHQAFLSRLLLMLGSFVIMCLLLF</sequence>
<evidence type="ECO:0000256" key="5">
    <source>
        <dbReference type="ARBA" id="ARBA00022679"/>
    </source>
</evidence>
<comment type="pathway">
    <text evidence="3">Protein modification; protein ubiquitination.</text>
</comment>
<evidence type="ECO:0000313" key="15">
    <source>
        <dbReference type="Proteomes" id="UP000007264"/>
    </source>
</evidence>
<evidence type="ECO:0000256" key="7">
    <source>
        <dbReference type="ARBA" id="ARBA00022771"/>
    </source>
</evidence>
<evidence type="ECO:0000256" key="6">
    <source>
        <dbReference type="ARBA" id="ARBA00022723"/>
    </source>
</evidence>
<evidence type="ECO:0000256" key="4">
    <source>
        <dbReference type="ARBA" id="ARBA00012483"/>
    </source>
</evidence>
<evidence type="ECO:0000313" key="14">
    <source>
        <dbReference type="EMBL" id="EIE24164.1"/>
    </source>
</evidence>